<proteinExistence type="predicted"/>
<keyword evidence="3" id="KW-0418">Kinase</keyword>
<dbReference type="AlphaFoldDB" id="A0AB39BDY1"/>
<dbReference type="SUPFAM" id="SSF53613">
    <property type="entry name" value="Ribokinase-like"/>
    <property type="match status" value="1"/>
</dbReference>
<keyword evidence="3" id="KW-0808">Transferase</keyword>
<dbReference type="Pfam" id="PF00294">
    <property type="entry name" value="PfkB"/>
    <property type="match status" value="1"/>
</dbReference>
<name>A0AB39BDY1_9MICO</name>
<evidence type="ECO:0000256" key="1">
    <source>
        <dbReference type="SAM" id="MobiDB-lite"/>
    </source>
</evidence>
<feature type="region of interest" description="Disordered" evidence="1">
    <location>
        <begin position="111"/>
        <end position="139"/>
    </location>
</feature>
<organism evidence="3">
    <name type="scientific">Herbiconiux sp. A18JL235</name>
    <dbReference type="NCBI Taxonomy" id="3152363"/>
    <lineage>
        <taxon>Bacteria</taxon>
        <taxon>Bacillati</taxon>
        <taxon>Actinomycetota</taxon>
        <taxon>Actinomycetes</taxon>
        <taxon>Micrococcales</taxon>
        <taxon>Microbacteriaceae</taxon>
        <taxon>Herbiconiux</taxon>
    </lineage>
</organism>
<dbReference type="GO" id="GO:0016301">
    <property type="term" value="F:kinase activity"/>
    <property type="evidence" value="ECO:0007669"/>
    <property type="project" value="UniProtKB-KW"/>
</dbReference>
<accession>A0AB39BDY1</accession>
<dbReference type="InterPro" id="IPR011611">
    <property type="entry name" value="PfkB_dom"/>
</dbReference>
<evidence type="ECO:0000313" key="3">
    <source>
        <dbReference type="EMBL" id="XDI04616.1"/>
    </source>
</evidence>
<dbReference type="Gene3D" id="3.40.1190.20">
    <property type="match status" value="1"/>
</dbReference>
<reference evidence="3" key="1">
    <citation type="submission" date="2024-05" db="EMBL/GenBank/DDBJ databases">
        <title>Herbiconiux sp. A18JL235.</title>
        <authorList>
            <person name="Zhang G."/>
        </authorList>
    </citation>
    <scope>NUCLEOTIDE SEQUENCE</scope>
    <source>
        <strain evidence="3">A18JL235</strain>
    </source>
</reference>
<gene>
    <name evidence="3" type="ORF">ABFY20_14920</name>
</gene>
<sequence length="307" mass="32106">MRGDATPDTAGGRLGVRGGLSIDHLVAVGRDAAFDQLGGPGLYAALGGRLVGGTEVRLITDLPDDDERFELLFDELGIDVWHSRAVPSVPRVWILDSPQGRRIVETTAPSDLELEDAESPSEAGEVPLPPLGEASDGLDALLDSSPLERARVGSSTLVGVDPHQLPLRREGLGYLRRVLTRGGTVLPSRVQLRLLDPDPRAAARRIARELGAQVVARLDREGMYVVTGDGCWTVCDPAVQVRETTGAGDASAAAIMAALAQGADLVTAAHFGVSVARIALAGTGSSALAAASPLTHPFPDIRSNQES</sequence>
<dbReference type="EMBL" id="CP162511">
    <property type="protein sequence ID" value="XDI04616.1"/>
    <property type="molecule type" value="Genomic_DNA"/>
</dbReference>
<feature type="domain" description="Carbohydrate kinase PfkB" evidence="2">
    <location>
        <begin position="206"/>
        <end position="286"/>
    </location>
</feature>
<dbReference type="InterPro" id="IPR029056">
    <property type="entry name" value="Ribokinase-like"/>
</dbReference>
<protein>
    <submittedName>
        <fullName evidence="3">PfkB family carbohydrate kinase</fullName>
    </submittedName>
</protein>
<dbReference type="RefSeq" id="WP_368497021.1">
    <property type="nucleotide sequence ID" value="NZ_CP162511.1"/>
</dbReference>
<evidence type="ECO:0000259" key="2">
    <source>
        <dbReference type="Pfam" id="PF00294"/>
    </source>
</evidence>